<dbReference type="PANTHER" id="PTHR30461:SF23">
    <property type="entry name" value="DNA RECOMBINASE-RELATED"/>
    <property type="match status" value="1"/>
</dbReference>
<keyword evidence="1" id="KW-0229">DNA integration</keyword>
<dbReference type="Pfam" id="PF13408">
    <property type="entry name" value="Zn_ribbon_recom"/>
    <property type="match status" value="1"/>
</dbReference>
<feature type="coiled-coil region" evidence="5">
    <location>
        <begin position="448"/>
        <end position="475"/>
    </location>
</feature>
<dbReference type="Gene3D" id="3.90.1750.20">
    <property type="entry name" value="Putative Large Serine Recombinase, Chain B, Domain 2"/>
    <property type="match status" value="1"/>
</dbReference>
<evidence type="ECO:0000256" key="4">
    <source>
        <dbReference type="PROSITE-ProRule" id="PRU10137"/>
    </source>
</evidence>
<name>A0ABY4WD48_9BACL</name>
<dbReference type="InterPro" id="IPR036162">
    <property type="entry name" value="Resolvase-like_N_sf"/>
</dbReference>
<dbReference type="EMBL" id="CP098755">
    <property type="protein sequence ID" value="USG65105.1"/>
    <property type="molecule type" value="Genomic_DNA"/>
</dbReference>
<evidence type="ECO:0000256" key="3">
    <source>
        <dbReference type="ARBA" id="ARBA00023172"/>
    </source>
</evidence>
<feature type="domain" description="Recombinase" evidence="8">
    <location>
        <begin position="185"/>
        <end position="305"/>
    </location>
</feature>
<dbReference type="Proteomes" id="UP001056500">
    <property type="component" value="Chromosome"/>
</dbReference>
<evidence type="ECO:0000313" key="9">
    <source>
        <dbReference type="EMBL" id="USG65105.1"/>
    </source>
</evidence>
<protein>
    <submittedName>
        <fullName evidence="9">Recombinase family protein</fullName>
    </submittedName>
</protein>
<keyword evidence="10" id="KW-1185">Reference proteome</keyword>
<keyword evidence="2" id="KW-0238">DNA-binding</keyword>
<gene>
    <name evidence="9" type="ORF">NDK47_23775</name>
</gene>
<evidence type="ECO:0000256" key="1">
    <source>
        <dbReference type="ARBA" id="ARBA00022908"/>
    </source>
</evidence>
<dbReference type="PROSITE" id="PS51737">
    <property type="entry name" value="RECOMBINASE_DNA_BIND"/>
    <property type="match status" value="1"/>
</dbReference>
<dbReference type="PROSITE" id="PS00397">
    <property type="entry name" value="RECOMBINASES_1"/>
    <property type="match status" value="1"/>
</dbReference>
<dbReference type="PANTHER" id="PTHR30461">
    <property type="entry name" value="DNA-INVERTASE FROM LAMBDOID PROPHAGE"/>
    <property type="match status" value="1"/>
</dbReference>
<dbReference type="InterPro" id="IPR006118">
    <property type="entry name" value="Recombinase_CS"/>
</dbReference>
<proteinExistence type="predicted"/>
<dbReference type="InterPro" id="IPR025827">
    <property type="entry name" value="Zn_ribbon_recom_dom"/>
</dbReference>
<reference evidence="9" key="1">
    <citation type="submission" date="2022-06" db="EMBL/GenBank/DDBJ databases">
        <title>Genome sequencing of Brevibacillus sp. BB3-R1.</title>
        <authorList>
            <person name="Heo J."/>
            <person name="Lee D."/>
            <person name="Won M."/>
            <person name="Han B.-H."/>
            <person name="Hong S.-B."/>
            <person name="Kwon S.-W."/>
        </authorList>
    </citation>
    <scope>NUCLEOTIDE SEQUENCE</scope>
    <source>
        <strain evidence="9">BB3-R1</strain>
    </source>
</reference>
<keyword evidence="3" id="KW-0233">DNA recombination</keyword>
<evidence type="ECO:0000259" key="8">
    <source>
        <dbReference type="PROSITE" id="PS51737"/>
    </source>
</evidence>
<sequence length="601" mass="69641">MKNLSDVKILAVDVDAQDNEQDMKRAVGYIRVSTSDQAEFGVSLEFQVDSIKQHCLNNNFDLIEICKDEGVSGFNKGMYDRVGSAKLIDYITSDKIDYVIVTKNDRLGRDHVEKLLLRKLMKKHSVKAICLFQQGIGEDETPEQILMTGMFDLLDEFYSQNLSRDAKKFGQKKADLGEYTGGKVPFGYRVDNQTKKYIVFEPEAKIVRLIFNMYLKGNGTQKINKYLQENHPVPGKTWSHSTVREMLLNPNYTGDFVWNRNEGKRVKKKFKDKKDWAIKPDNHEVIIPKEIFQQVEKLRGERNRNSNKDGNKNPNINHSRTSAELLAGLIRCGCCGNHYGKHNVTSKRTGKTNLYYKCSGKIRHSSVYCKQRGLNLKKMDALIIDTLAPVLTKDMMLQILNDNWKKCIEELKQEMERPENLSKQIQKCERNILKYRALIDEEDDFDLIREHNKKIKELTQEIKNLNKELEASDYKNFTLEFDTMYPLAGELEFDIRFFKTLDKPTLKEFLGTLIKQITVRDLNNRETEIEIQLQISSRTLKTVIDIQKVKPKLIAEGENMFFVEDNEGDTELVIKSQRNQFTNDFFLTNVMSFDCSAPPPP</sequence>
<dbReference type="InterPro" id="IPR006119">
    <property type="entry name" value="Resolv_N"/>
</dbReference>
<feature type="active site" description="O-(5'-phospho-DNA)-serine intermediate" evidence="4">
    <location>
        <position position="33"/>
    </location>
</feature>
<organism evidence="9 10">
    <name type="scientific">Brevibacillus ruminantium</name>
    <dbReference type="NCBI Taxonomy" id="2950604"/>
    <lineage>
        <taxon>Bacteria</taxon>
        <taxon>Bacillati</taxon>
        <taxon>Bacillota</taxon>
        <taxon>Bacilli</taxon>
        <taxon>Bacillales</taxon>
        <taxon>Paenibacillaceae</taxon>
        <taxon>Brevibacillus</taxon>
    </lineage>
</organism>
<dbReference type="PROSITE" id="PS51736">
    <property type="entry name" value="RECOMBINASES_3"/>
    <property type="match status" value="1"/>
</dbReference>
<keyword evidence="5" id="KW-0175">Coiled coil</keyword>
<dbReference type="Gene3D" id="3.40.50.1390">
    <property type="entry name" value="Resolvase, N-terminal catalytic domain"/>
    <property type="match status" value="1"/>
</dbReference>
<dbReference type="CDD" id="cd00338">
    <property type="entry name" value="Ser_Recombinase"/>
    <property type="match status" value="1"/>
</dbReference>
<evidence type="ECO:0000256" key="6">
    <source>
        <dbReference type="SAM" id="MobiDB-lite"/>
    </source>
</evidence>
<dbReference type="RefSeq" id="WP_251872212.1">
    <property type="nucleotide sequence ID" value="NZ_CP098755.1"/>
</dbReference>
<evidence type="ECO:0000256" key="5">
    <source>
        <dbReference type="SAM" id="Coils"/>
    </source>
</evidence>
<dbReference type="SUPFAM" id="SSF53041">
    <property type="entry name" value="Resolvase-like"/>
    <property type="match status" value="1"/>
</dbReference>
<accession>A0ABY4WD48</accession>
<evidence type="ECO:0000259" key="7">
    <source>
        <dbReference type="PROSITE" id="PS51736"/>
    </source>
</evidence>
<feature type="domain" description="Resolvase/invertase-type recombinase catalytic" evidence="7">
    <location>
        <begin position="25"/>
        <end position="177"/>
    </location>
</feature>
<feature type="compositionally biased region" description="Basic and acidic residues" evidence="6">
    <location>
        <begin position="299"/>
        <end position="311"/>
    </location>
</feature>
<dbReference type="InterPro" id="IPR011109">
    <property type="entry name" value="DNA_bind_recombinase_dom"/>
</dbReference>
<dbReference type="InterPro" id="IPR038109">
    <property type="entry name" value="DNA_bind_recomb_sf"/>
</dbReference>
<evidence type="ECO:0000313" key="10">
    <source>
        <dbReference type="Proteomes" id="UP001056500"/>
    </source>
</evidence>
<feature type="region of interest" description="Disordered" evidence="6">
    <location>
        <begin position="299"/>
        <end position="318"/>
    </location>
</feature>
<dbReference type="Pfam" id="PF00239">
    <property type="entry name" value="Resolvase"/>
    <property type="match status" value="1"/>
</dbReference>
<dbReference type="InterPro" id="IPR050639">
    <property type="entry name" value="SSR_resolvase"/>
</dbReference>
<dbReference type="SMART" id="SM00857">
    <property type="entry name" value="Resolvase"/>
    <property type="match status" value="1"/>
</dbReference>
<dbReference type="Pfam" id="PF07508">
    <property type="entry name" value="Recombinase"/>
    <property type="match status" value="1"/>
</dbReference>
<evidence type="ECO:0000256" key="2">
    <source>
        <dbReference type="ARBA" id="ARBA00023125"/>
    </source>
</evidence>